<keyword evidence="8" id="KW-1185">Reference proteome</keyword>
<evidence type="ECO:0000256" key="4">
    <source>
        <dbReference type="ARBA" id="ARBA00023136"/>
    </source>
</evidence>
<dbReference type="AlphaFoldDB" id="A0A250IPT3"/>
<accession>A0A250IPT3</accession>
<evidence type="ECO:0008006" key="9">
    <source>
        <dbReference type="Google" id="ProtNLM"/>
    </source>
</evidence>
<sequence length="185" mass="19635">MTVETPPQTQSPPEPTQQTPAEPKPPAPLFGSEAARERTLQAESIIKRNTLWALGAGALIIPWVDVAAALAVQMKMLKQLSELYGVKFSEGIAKKLVLSLLMSSGGVLAGVAAASALKAIPGVGSVLGALTFPLSAAAFTNAVGRVFLLHFETGGTLLDFDPKKVQEHFTREYEKSKRALDQPVD</sequence>
<keyword evidence="2 6" id="KW-0812">Transmembrane</keyword>
<protein>
    <recommendedName>
        <fullName evidence="9">GTPase</fullName>
    </recommendedName>
</protein>
<evidence type="ECO:0000256" key="1">
    <source>
        <dbReference type="ARBA" id="ARBA00004141"/>
    </source>
</evidence>
<dbReference type="KEGG" id="mbd:MEBOL_006666"/>
<organism evidence="7 8">
    <name type="scientific">Melittangium boletus DSM 14713</name>
    <dbReference type="NCBI Taxonomy" id="1294270"/>
    <lineage>
        <taxon>Bacteria</taxon>
        <taxon>Pseudomonadati</taxon>
        <taxon>Myxococcota</taxon>
        <taxon>Myxococcia</taxon>
        <taxon>Myxococcales</taxon>
        <taxon>Cystobacterineae</taxon>
        <taxon>Archangiaceae</taxon>
        <taxon>Melittangium</taxon>
    </lineage>
</organism>
<keyword evidence="3 6" id="KW-1133">Transmembrane helix</keyword>
<feature type="transmembrane region" description="Helical" evidence="6">
    <location>
        <begin position="123"/>
        <end position="143"/>
    </location>
</feature>
<evidence type="ECO:0000256" key="6">
    <source>
        <dbReference type="SAM" id="Phobius"/>
    </source>
</evidence>
<evidence type="ECO:0000256" key="2">
    <source>
        <dbReference type="ARBA" id="ARBA00022692"/>
    </source>
</evidence>
<dbReference type="Pfam" id="PF05128">
    <property type="entry name" value="DUF697"/>
    <property type="match status" value="1"/>
</dbReference>
<gene>
    <name evidence="7" type="ORF">MEBOL_006666</name>
</gene>
<dbReference type="EMBL" id="CP022163">
    <property type="protein sequence ID" value="ATB33177.1"/>
    <property type="molecule type" value="Genomic_DNA"/>
</dbReference>
<dbReference type="InterPro" id="IPR021147">
    <property type="entry name" value="DUF697"/>
</dbReference>
<evidence type="ECO:0000313" key="8">
    <source>
        <dbReference type="Proteomes" id="UP000217289"/>
    </source>
</evidence>
<dbReference type="GO" id="GO:0016020">
    <property type="term" value="C:membrane"/>
    <property type="evidence" value="ECO:0007669"/>
    <property type="project" value="UniProtKB-SubCell"/>
</dbReference>
<feature type="region of interest" description="Disordered" evidence="5">
    <location>
        <begin position="1"/>
        <end position="30"/>
    </location>
</feature>
<dbReference type="Proteomes" id="UP000217289">
    <property type="component" value="Chromosome"/>
</dbReference>
<name>A0A250IPT3_9BACT</name>
<keyword evidence="4 6" id="KW-0472">Membrane</keyword>
<reference evidence="7 8" key="1">
    <citation type="submission" date="2017-06" db="EMBL/GenBank/DDBJ databases">
        <authorList>
            <person name="Kim H.J."/>
            <person name="Triplett B.A."/>
        </authorList>
    </citation>
    <scope>NUCLEOTIDE SEQUENCE [LARGE SCALE GENOMIC DNA]</scope>
    <source>
        <strain evidence="7 8">DSM 14713</strain>
    </source>
</reference>
<feature type="transmembrane region" description="Helical" evidence="6">
    <location>
        <begin position="51"/>
        <end position="72"/>
    </location>
</feature>
<proteinExistence type="predicted"/>
<evidence type="ECO:0000256" key="5">
    <source>
        <dbReference type="SAM" id="MobiDB-lite"/>
    </source>
</evidence>
<evidence type="ECO:0000313" key="7">
    <source>
        <dbReference type="EMBL" id="ATB33177.1"/>
    </source>
</evidence>
<feature type="transmembrane region" description="Helical" evidence="6">
    <location>
        <begin position="96"/>
        <end position="117"/>
    </location>
</feature>
<comment type="subcellular location">
    <subcellularLocation>
        <location evidence="1">Membrane</location>
        <topology evidence="1">Multi-pass membrane protein</topology>
    </subcellularLocation>
</comment>
<dbReference type="OrthoDB" id="980719at2"/>
<dbReference type="RefSeq" id="WP_095981257.1">
    <property type="nucleotide sequence ID" value="NZ_CP022163.1"/>
</dbReference>
<evidence type="ECO:0000256" key="3">
    <source>
        <dbReference type="ARBA" id="ARBA00022989"/>
    </source>
</evidence>